<feature type="transmembrane region" description="Helical" evidence="1">
    <location>
        <begin position="12"/>
        <end position="36"/>
    </location>
</feature>
<sequence length="71" mass="8375">MFNGETVFATDGIMLFYVYFPVFLKFVLLCIGIYFVTKIIKFMNAKINLDKERNEKIDELIKIVSKDRSEI</sequence>
<evidence type="ECO:0000313" key="3">
    <source>
        <dbReference type="Proteomes" id="UP000626244"/>
    </source>
</evidence>
<protein>
    <submittedName>
        <fullName evidence="2">Uncharacterized protein</fullName>
    </submittedName>
</protein>
<dbReference type="AlphaFoldDB" id="A0A8J3AMW8"/>
<keyword evidence="1" id="KW-0472">Membrane</keyword>
<organism evidence="2 3">
    <name type="scientific">Gottfriedia solisilvae</name>
    <dbReference type="NCBI Taxonomy" id="1516104"/>
    <lineage>
        <taxon>Bacteria</taxon>
        <taxon>Bacillati</taxon>
        <taxon>Bacillota</taxon>
        <taxon>Bacilli</taxon>
        <taxon>Bacillales</taxon>
        <taxon>Bacillaceae</taxon>
        <taxon>Gottfriedia</taxon>
    </lineage>
</organism>
<gene>
    <name evidence="2" type="ORF">GCM10007380_19360</name>
</gene>
<keyword evidence="1" id="KW-1133">Transmembrane helix</keyword>
<keyword evidence="3" id="KW-1185">Reference proteome</keyword>
<dbReference type="OrthoDB" id="2935324at2"/>
<evidence type="ECO:0000256" key="1">
    <source>
        <dbReference type="SAM" id="Phobius"/>
    </source>
</evidence>
<reference evidence="3" key="1">
    <citation type="journal article" date="2019" name="Int. J. Syst. Evol. Microbiol.">
        <title>The Global Catalogue of Microorganisms (GCM) 10K type strain sequencing project: providing services to taxonomists for standard genome sequencing and annotation.</title>
        <authorList>
            <consortium name="The Broad Institute Genomics Platform"/>
            <consortium name="The Broad Institute Genome Sequencing Center for Infectious Disease"/>
            <person name="Wu L."/>
            <person name="Ma J."/>
        </authorList>
    </citation>
    <scope>NUCLEOTIDE SEQUENCE [LARGE SCALE GENOMIC DNA]</scope>
    <source>
        <strain evidence="3">CGMCC 1.14993</strain>
    </source>
</reference>
<dbReference type="EMBL" id="BMHB01000001">
    <property type="protein sequence ID" value="GGI13727.1"/>
    <property type="molecule type" value="Genomic_DNA"/>
</dbReference>
<dbReference type="Proteomes" id="UP000626244">
    <property type="component" value="Unassembled WGS sequence"/>
</dbReference>
<keyword evidence="1" id="KW-0812">Transmembrane</keyword>
<evidence type="ECO:0000313" key="2">
    <source>
        <dbReference type="EMBL" id="GGI13727.1"/>
    </source>
</evidence>
<comment type="caution">
    <text evidence="2">The sequence shown here is derived from an EMBL/GenBank/DDBJ whole genome shotgun (WGS) entry which is preliminary data.</text>
</comment>
<proteinExistence type="predicted"/>
<name>A0A8J3AMW8_9BACI</name>
<accession>A0A8J3AMW8</accession>
<dbReference type="RefSeq" id="WP_087998312.1">
    <property type="nucleotide sequence ID" value="NZ_BMHB01000001.1"/>
</dbReference>